<dbReference type="EMBL" id="HACG01017714">
    <property type="protein sequence ID" value="CEK64579.1"/>
    <property type="molecule type" value="Transcribed_RNA"/>
</dbReference>
<organism evidence="1">
    <name type="scientific">Arion vulgaris</name>
    <dbReference type="NCBI Taxonomy" id="1028688"/>
    <lineage>
        <taxon>Eukaryota</taxon>
        <taxon>Metazoa</taxon>
        <taxon>Spiralia</taxon>
        <taxon>Lophotrochozoa</taxon>
        <taxon>Mollusca</taxon>
        <taxon>Gastropoda</taxon>
        <taxon>Heterobranchia</taxon>
        <taxon>Euthyneura</taxon>
        <taxon>Panpulmonata</taxon>
        <taxon>Eupulmonata</taxon>
        <taxon>Stylommatophora</taxon>
        <taxon>Helicina</taxon>
        <taxon>Arionoidea</taxon>
        <taxon>Arionidae</taxon>
        <taxon>Arion</taxon>
    </lineage>
</organism>
<gene>
    <name evidence="1" type="primary">ORF52209</name>
</gene>
<reference evidence="1" key="1">
    <citation type="submission" date="2014-12" db="EMBL/GenBank/DDBJ databases">
        <title>Insight into the proteome of Arion vulgaris.</title>
        <authorList>
            <person name="Aradska J."/>
            <person name="Bulat T."/>
            <person name="Smidak R."/>
            <person name="Sarate P."/>
            <person name="Gangsoo J."/>
            <person name="Sialana F."/>
            <person name="Bilban M."/>
            <person name="Lubec G."/>
        </authorList>
    </citation>
    <scope>NUCLEOTIDE SEQUENCE</scope>
    <source>
        <tissue evidence="1">Skin</tissue>
    </source>
</reference>
<dbReference type="AlphaFoldDB" id="A0A0B6Z7J3"/>
<protein>
    <submittedName>
        <fullName evidence="1">Uncharacterized protein</fullName>
    </submittedName>
</protein>
<evidence type="ECO:0000313" key="1">
    <source>
        <dbReference type="EMBL" id="CEK64579.1"/>
    </source>
</evidence>
<accession>A0A0B6Z7J3</accession>
<sequence length="57" mass="6791">MIIQKVVLMNADRYFTIYFKILTIKIVFPKDRHTNDEDRSDDTEAVIKFNEKQIVSV</sequence>
<proteinExistence type="predicted"/>
<name>A0A0B6Z7J3_9EUPU</name>